<gene>
    <name evidence="1" type="ORF">HHI36_023656</name>
</gene>
<dbReference type="AlphaFoldDB" id="A0ABD2PHQ0"/>
<dbReference type="Proteomes" id="UP001516400">
    <property type="component" value="Unassembled WGS sequence"/>
</dbReference>
<proteinExistence type="predicted"/>
<dbReference type="EMBL" id="JABFTP020000186">
    <property type="protein sequence ID" value="KAL3290312.1"/>
    <property type="molecule type" value="Genomic_DNA"/>
</dbReference>
<evidence type="ECO:0000313" key="2">
    <source>
        <dbReference type="Proteomes" id="UP001516400"/>
    </source>
</evidence>
<sequence>MIQFLDGCRSSSFECPKIIVLDTIQMIRDAWTQLKQGRIFKCCKHAGFVRSNVECFTINSDDFNEEYDVPLIIRARAIDGHKLPITNKDFEQYACVDVDVATCEEPSDETIVDKISSPTTRIANIAMVVMTNQRRFIQP</sequence>
<reference evidence="1 2" key="1">
    <citation type="journal article" date="2021" name="BMC Biol.">
        <title>Horizontally acquired antibacterial genes associated with adaptive radiation of ladybird beetles.</title>
        <authorList>
            <person name="Li H.S."/>
            <person name="Tang X.F."/>
            <person name="Huang Y.H."/>
            <person name="Xu Z.Y."/>
            <person name="Chen M.L."/>
            <person name="Du X.Y."/>
            <person name="Qiu B.Y."/>
            <person name="Chen P.T."/>
            <person name="Zhang W."/>
            <person name="Slipinski A."/>
            <person name="Escalona H.E."/>
            <person name="Waterhouse R.M."/>
            <person name="Zwick A."/>
            <person name="Pang H."/>
        </authorList>
    </citation>
    <scope>NUCLEOTIDE SEQUENCE [LARGE SCALE GENOMIC DNA]</scope>
    <source>
        <strain evidence="1">SYSU2018</strain>
    </source>
</reference>
<name>A0ABD2PHQ0_9CUCU</name>
<comment type="caution">
    <text evidence="1">The sequence shown here is derived from an EMBL/GenBank/DDBJ whole genome shotgun (WGS) entry which is preliminary data.</text>
</comment>
<evidence type="ECO:0000313" key="1">
    <source>
        <dbReference type="EMBL" id="KAL3290312.1"/>
    </source>
</evidence>
<accession>A0ABD2PHQ0</accession>
<keyword evidence="2" id="KW-1185">Reference proteome</keyword>
<protein>
    <submittedName>
        <fullName evidence="1">Uncharacterized protein</fullName>
    </submittedName>
</protein>
<organism evidence="1 2">
    <name type="scientific">Cryptolaemus montrouzieri</name>
    <dbReference type="NCBI Taxonomy" id="559131"/>
    <lineage>
        <taxon>Eukaryota</taxon>
        <taxon>Metazoa</taxon>
        <taxon>Ecdysozoa</taxon>
        <taxon>Arthropoda</taxon>
        <taxon>Hexapoda</taxon>
        <taxon>Insecta</taxon>
        <taxon>Pterygota</taxon>
        <taxon>Neoptera</taxon>
        <taxon>Endopterygota</taxon>
        <taxon>Coleoptera</taxon>
        <taxon>Polyphaga</taxon>
        <taxon>Cucujiformia</taxon>
        <taxon>Coccinelloidea</taxon>
        <taxon>Coccinellidae</taxon>
        <taxon>Scymninae</taxon>
        <taxon>Scymnini</taxon>
        <taxon>Cryptolaemus</taxon>
    </lineage>
</organism>